<comment type="caution">
    <text evidence="1">The sequence shown here is derived from an EMBL/GenBank/DDBJ whole genome shotgun (WGS) entry which is preliminary data.</text>
</comment>
<reference evidence="1 2" key="1">
    <citation type="submission" date="2019-03" db="EMBL/GenBank/DDBJ databases">
        <title>An improved genome assembly of the fluke Schistosoma japonicum.</title>
        <authorList>
            <person name="Hu W."/>
            <person name="Luo F."/>
            <person name="Yin M."/>
            <person name="Mo X."/>
            <person name="Sun C."/>
            <person name="Wu Q."/>
            <person name="Zhu B."/>
            <person name="Xiang M."/>
            <person name="Wang J."/>
            <person name="Wang Y."/>
            <person name="Zhang T."/>
            <person name="Xu B."/>
            <person name="Zheng H."/>
            <person name="Feng Z."/>
        </authorList>
    </citation>
    <scope>NUCLEOTIDE SEQUENCE [LARGE SCALE GENOMIC DNA]</scope>
    <source>
        <strain evidence="1">HuSjv2</strain>
        <tissue evidence="1">Worms</tissue>
    </source>
</reference>
<accession>A0A4Z2CVL1</accession>
<gene>
    <name evidence="1" type="ORF">EWB00_007167</name>
</gene>
<keyword evidence="2" id="KW-1185">Reference proteome</keyword>
<sequence length="84" mass="9426">MRALVVNIGTIQGKRLSHVTESKSYNTDALIADTVYFWLFSLRPNLYEQIRGDHQGNLNTFVEVDMIHNRKGGGLASFTKPGCL</sequence>
<dbReference type="Proteomes" id="UP000311919">
    <property type="component" value="Unassembled WGS sequence"/>
</dbReference>
<proteinExistence type="predicted"/>
<dbReference type="AlphaFoldDB" id="A0A4Z2CVL1"/>
<protein>
    <submittedName>
        <fullName evidence="1">Uncharacterized protein</fullName>
    </submittedName>
</protein>
<organism evidence="1 2">
    <name type="scientific">Schistosoma japonicum</name>
    <name type="common">Blood fluke</name>
    <dbReference type="NCBI Taxonomy" id="6182"/>
    <lineage>
        <taxon>Eukaryota</taxon>
        <taxon>Metazoa</taxon>
        <taxon>Spiralia</taxon>
        <taxon>Lophotrochozoa</taxon>
        <taxon>Platyhelminthes</taxon>
        <taxon>Trematoda</taxon>
        <taxon>Digenea</taxon>
        <taxon>Strigeidida</taxon>
        <taxon>Schistosomatoidea</taxon>
        <taxon>Schistosomatidae</taxon>
        <taxon>Schistosoma</taxon>
    </lineage>
</organism>
<name>A0A4Z2CVL1_SCHJA</name>
<evidence type="ECO:0000313" key="2">
    <source>
        <dbReference type="Proteomes" id="UP000311919"/>
    </source>
</evidence>
<evidence type="ECO:0000313" key="1">
    <source>
        <dbReference type="EMBL" id="TNN08289.1"/>
    </source>
</evidence>
<dbReference type="EMBL" id="SKCS01000411">
    <property type="protein sequence ID" value="TNN08289.1"/>
    <property type="molecule type" value="Genomic_DNA"/>
</dbReference>